<dbReference type="InterPro" id="IPR050832">
    <property type="entry name" value="Bact_Acetyltransf"/>
</dbReference>
<dbReference type="Gene3D" id="3.40.630.30">
    <property type="match status" value="1"/>
</dbReference>
<reference evidence="5 6" key="1">
    <citation type="submission" date="2018-10" db="EMBL/GenBank/DDBJ databases">
        <title>Transmission dynamics of multidrug resistant bacteria on intensive care unit surfaces.</title>
        <authorList>
            <person name="D'Souza A.W."/>
            <person name="Potter R.F."/>
            <person name="Wallace M."/>
            <person name="Shupe A."/>
            <person name="Patel S."/>
            <person name="Sun S."/>
            <person name="Gul D."/>
            <person name="Kwon J.H."/>
            <person name="Andleeb S."/>
            <person name="Burnham C.-A.D."/>
            <person name="Dantas G."/>
        </authorList>
    </citation>
    <scope>NUCLEOTIDE SEQUENCE [LARGE SCALE GENOMIC DNA]</scope>
    <source>
        <strain evidence="5 6">AS_373</strain>
    </source>
</reference>
<evidence type="ECO:0000259" key="4">
    <source>
        <dbReference type="PROSITE" id="PS51186"/>
    </source>
</evidence>
<evidence type="ECO:0000256" key="3">
    <source>
        <dbReference type="HAMAP-Rule" id="MF_02027"/>
    </source>
</evidence>
<dbReference type="GO" id="GO:0009246">
    <property type="term" value="P:enterobacterial common antigen biosynthetic process"/>
    <property type="evidence" value="ECO:0007669"/>
    <property type="project" value="UniProtKB-UniRule"/>
</dbReference>
<evidence type="ECO:0000313" key="5">
    <source>
        <dbReference type="EMBL" id="RSE22246.1"/>
    </source>
</evidence>
<comment type="subunit">
    <text evidence="3">Homodimer.</text>
</comment>
<keyword evidence="1 3" id="KW-0808">Transferase</keyword>
<dbReference type="Pfam" id="PF00583">
    <property type="entry name" value="Acetyltransf_1"/>
    <property type="match status" value="1"/>
</dbReference>
<dbReference type="EC" id="2.3.1.210" evidence="3"/>
<feature type="domain" description="N-acetyltransferase" evidence="4">
    <location>
        <begin position="95"/>
        <end position="225"/>
    </location>
</feature>
<feature type="binding site" evidence="3">
    <location>
        <position position="202"/>
    </location>
    <ligand>
        <name>acetyl-CoA</name>
        <dbReference type="ChEBI" id="CHEBI:57288"/>
    </ligand>
</feature>
<evidence type="ECO:0000313" key="6">
    <source>
        <dbReference type="Proteomes" id="UP000275331"/>
    </source>
</evidence>
<comment type="catalytic activity">
    <reaction evidence="3">
        <text>dTDP-4-amino-4,6-dideoxy-alpha-D-galactose + acetyl-CoA = dTDP-4-acetamido-4,6-dideoxy-alpha-D-galactose + CoA + H(+)</text>
        <dbReference type="Rhea" id="RHEA:34443"/>
        <dbReference type="ChEBI" id="CHEBI:15378"/>
        <dbReference type="ChEBI" id="CHEBI:57287"/>
        <dbReference type="ChEBI" id="CHEBI:57288"/>
        <dbReference type="ChEBI" id="CHEBI:68492"/>
        <dbReference type="ChEBI" id="CHEBI:68493"/>
        <dbReference type="EC" id="2.3.1.210"/>
    </reaction>
</comment>
<gene>
    <name evidence="3" type="primary">wecD</name>
    <name evidence="5" type="ORF">EGT71_21655</name>
</gene>
<dbReference type="NCBIfam" id="NF008212">
    <property type="entry name" value="PRK10975.1"/>
    <property type="match status" value="1"/>
</dbReference>
<dbReference type="OrthoDB" id="6057229at2"/>
<comment type="similarity">
    <text evidence="3">Belongs to the WecD family.</text>
</comment>
<dbReference type="InterPro" id="IPR016181">
    <property type="entry name" value="Acyl_CoA_acyltransferase"/>
</dbReference>
<evidence type="ECO:0000256" key="2">
    <source>
        <dbReference type="ARBA" id="ARBA00023315"/>
    </source>
</evidence>
<feature type="binding site" evidence="3">
    <location>
        <position position="208"/>
    </location>
    <ligand>
        <name>acetyl-CoA</name>
        <dbReference type="ChEBI" id="CHEBI:57288"/>
    </ligand>
</feature>
<keyword evidence="2 3" id="KW-0012">Acyltransferase</keyword>
<dbReference type="SUPFAM" id="SSF55729">
    <property type="entry name" value="Acyl-CoA N-acyltransferases (Nat)"/>
    <property type="match status" value="1"/>
</dbReference>
<dbReference type="PANTHER" id="PTHR43877">
    <property type="entry name" value="AMINOALKYLPHOSPHONATE N-ACETYLTRANSFERASE-RELATED-RELATED"/>
    <property type="match status" value="1"/>
</dbReference>
<proteinExistence type="inferred from homology"/>
<feature type="active site" description="Proton donor" evidence="3">
    <location>
        <position position="209"/>
    </location>
</feature>
<accession>A0A3R9FM96</accession>
<organism evidence="5 6">
    <name type="scientific">Atlantibacter subterraneus</name>
    <dbReference type="NCBI Taxonomy" id="255519"/>
    <lineage>
        <taxon>Bacteria</taxon>
        <taxon>Pseudomonadati</taxon>
        <taxon>Pseudomonadota</taxon>
        <taxon>Gammaproteobacteria</taxon>
        <taxon>Enterobacterales</taxon>
        <taxon>Enterobacteriaceae</taxon>
        <taxon>Atlantibacter</taxon>
    </lineage>
</organism>
<comment type="caution">
    <text evidence="5">The sequence shown here is derived from an EMBL/GenBank/DDBJ whole genome shotgun (WGS) entry which is preliminary data.</text>
</comment>
<evidence type="ECO:0000256" key="1">
    <source>
        <dbReference type="ARBA" id="ARBA00022679"/>
    </source>
</evidence>
<dbReference type="NCBIfam" id="TIGR02382">
    <property type="entry name" value="wecD_rffC"/>
    <property type="match status" value="1"/>
</dbReference>
<dbReference type="Proteomes" id="UP000275331">
    <property type="component" value="Unassembled WGS sequence"/>
</dbReference>
<dbReference type="HAMAP" id="MF_02027">
    <property type="entry name" value="WecD_RffC"/>
    <property type="match status" value="1"/>
</dbReference>
<comment type="pathway">
    <text evidence="3">Bacterial outer membrane biogenesis; enterobacterial common antigen biosynthesis.</text>
</comment>
<dbReference type="GO" id="GO:0008080">
    <property type="term" value="F:N-acetyltransferase activity"/>
    <property type="evidence" value="ECO:0007669"/>
    <property type="project" value="InterPro"/>
</dbReference>
<sequence length="225" mass="24999">MPVRASINPLEWESRFFGINTAILRLGDDAPVLDATQLTAWSRLQAKVPAQRTDWLDALQQLQFQLVEGEADFVLDVGVGNTDPGLLPAGVDDIPALRTMAATLFARSRFRAPWYAPDASGRFYAQWVENAVNGSFDHTCLVLREDDGAIRGFVTLRQLNASETRIGLLGGYGAGRILMDAARHWCEIRQSNVLRVATQMGNRAAIRRYIQSGATLESAAYWLYR</sequence>
<dbReference type="PANTHER" id="PTHR43877:SF2">
    <property type="entry name" value="AMINOALKYLPHOSPHONATE N-ACETYLTRANSFERASE-RELATED"/>
    <property type="match status" value="1"/>
</dbReference>
<dbReference type="UniPathway" id="UPA00566"/>
<name>A0A3R9FM96_9ENTR</name>
<dbReference type="PROSITE" id="PS51186">
    <property type="entry name" value="GNAT"/>
    <property type="match status" value="1"/>
</dbReference>
<protein>
    <recommendedName>
        <fullName evidence="3">dTDP-fucosamine acetyltransferase</fullName>
        <ecNumber evidence="3">2.3.1.210</ecNumber>
    </recommendedName>
    <alternativeName>
        <fullName evidence="3">TDP-fucosamine acetyltransferase</fullName>
    </alternativeName>
    <alternativeName>
        <fullName evidence="3">dTDP-4-amino-4,6-dideoxy-D-galactose acyltransferase</fullName>
    </alternativeName>
</protein>
<dbReference type="InterPro" id="IPR012752">
    <property type="entry name" value="AcTrfase_WecD"/>
</dbReference>
<feature type="binding site" evidence="3">
    <location>
        <begin position="169"/>
        <end position="175"/>
    </location>
    <ligand>
        <name>acetyl-CoA</name>
        <dbReference type="ChEBI" id="CHEBI:57288"/>
    </ligand>
</feature>
<dbReference type="EMBL" id="RHXB01000019">
    <property type="protein sequence ID" value="RSE22246.1"/>
    <property type="molecule type" value="Genomic_DNA"/>
</dbReference>
<dbReference type="RefSeq" id="WP_125295444.1">
    <property type="nucleotide sequence ID" value="NZ_JAPTZM010000015.1"/>
</dbReference>
<dbReference type="AlphaFoldDB" id="A0A3R9FM96"/>
<dbReference type="InterPro" id="IPR000182">
    <property type="entry name" value="GNAT_dom"/>
</dbReference>
<comment type="function">
    <text evidence="3">Catalyzes the acetylation of dTDP-fucosamine (dTDP-4-amino-4,6-dideoxy-D-galactose) to dTDP-Fuc4NAc, which is utilized in the biosynthesis of the enterobacterial common antigen (ECA).</text>
</comment>